<dbReference type="AlphaFoldDB" id="A0A419UZF4"/>
<dbReference type="PANTHER" id="PTHR43003">
    <property type="entry name" value="DNA-3-METHYLADENINE GLYCOSYLASE"/>
    <property type="match status" value="1"/>
</dbReference>
<name>A0A419UZF4_9BACL</name>
<dbReference type="GO" id="GO:0006307">
    <property type="term" value="P:DNA alkylation repair"/>
    <property type="evidence" value="ECO:0007669"/>
    <property type="project" value="TreeGrafter"/>
</dbReference>
<dbReference type="GO" id="GO:0008725">
    <property type="term" value="F:DNA-3-methyladenine glycosylase activity"/>
    <property type="evidence" value="ECO:0007669"/>
    <property type="project" value="TreeGrafter"/>
</dbReference>
<dbReference type="Proteomes" id="UP000285120">
    <property type="component" value="Unassembled WGS sequence"/>
</dbReference>
<evidence type="ECO:0000259" key="6">
    <source>
        <dbReference type="SMART" id="SM00478"/>
    </source>
</evidence>
<dbReference type="GO" id="GO:0032131">
    <property type="term" value="F:alkylated DNA binding"/>
    <property type="evidence" value="ECO:0007669"/>
    <property type="project" value="TreeGrafter"/>
</dbReference>
<keyword evidence="5" id="KW-0234">DNA repair</keyword>
<dbReference type="Pfam" id="PF00730">
    <property type="entry name" value="HhH-GPD"/>
    <property type="match status" value="1"/>
</dbReference>
<dbReference type="InterPro" id="IPR051912">
    <property type="entry name" value="Alkylbase_DNA_Glycosylase/TA"/>
</dbReference>
<evidence type="ECO:0000256" key="5">
    <source>
        <dbReference type="ARBA" id="ARBA00023204"/>
    </source>
</evidence>
<proteinExistence type="inferred from homology"/>
<dbReference type="GO" id="GO:0043916">
    <property type="term" value="F:DNA-7-methylguanine glycosylase activity"/>
    <property type="evidence" value="ECO:0007669"/>
    <property type="project" value="TreeGrafter"/>
</dbReference>
<dbReference type="Gene3D" id="1.10.1670.40">
    <property type="match status" value="1"/>
</dbReference>
<dbReference type="SMART" id="SM00478">
    <property type="entry name" value="ENDO3c"/>
    <property type="match status" value="1"/>
</dbReference>
<gene>
    <name evidence="7" type="ORF">ATL39_2453</name>
</gene>
<accession>A0A419UZF4</accession>
<evidence type="ECO:0000313" key="7">
    <source>
        <dbReference type="EMBL" id="RKD71063.1"/>
    </source>
</evidence>
<dbReference type="EC" id="3.2.2.21" evidence="3"/>
<feature type="domain" description="HhH-GPD" evidence="6">
    <location>
        <begin position="129"/>
        <end position="289"/>
    </location>
</feature>
<dbReference type="EMBL" id="RAPK01000010">
    <property type="protein sequence ID" value="RKD71063.1"/>
    <property type="molecule type" value="Genomic_DNA"/>
</dbReference>
<evidence type="ECO:0000256" key="4">
    <source>
        <dbReference type="ARBA" id="ARBA00022763"/>
    </source>
</evidence>
<sequence>MNQWVYEAAIEPVYNYKRMLQRTGADPVHFVDQHNNRILFPYKEEGRQEVLDISFQTVKNENWIMISGAAKKKDNAVEAVYKAFALNTALEHVARHFEGTELASLFETYKGVPLVREPELYGCLMKTIIHQQLNMAFAYTLSTRFVERYGERSDGAWFYPSPEKTASLSTADLMKLQFSRRKAEYVIDTSRQIAEGSLNLERMETETSEEVFKTLTALRGIGPWTAECFLLFGLGRLNLMPAKDVGIQNGLKKLLELESKPSEEEIRKKALRWAPYESYAALYLWLSTESVT</sequence>
<comment type="catalytic activity">
    <reaction evidence="1">
        <text>Hydrolysis of alkylated DNA, releasing 3-methyladenine, 3-methylguanine, 7-methylguanine and 7-methyladenine.</text>
        <dbReference type="EC" id="3.2.2.21"/>
    </reaction>
</comment>
<dbReference type="PANTHER" id="PTHR43003:SF5">
    <property type="entry name" value="DNA-3-METHYLADENINE GLYCOSYLASE"/>
    <property type="match status" value="1"/>
</dbReference>
<dbReference type="GO" id="GO:0032993">
    <property type="term" value="C:protein-DNA complex"/>
    <property type="evidence" value="ECO:0007669"/>
    <property type="project" value="TreeGrafter"/>
</dbReference>
<dbReference type="SUPFAM" id="SSF48150">
    <property type="entry name" value="DNA-glycosylase"/>
    <property type="match status" value="1"/>
</dbReference>
<keyword evidence="8" id="KW-1185">Reference proteome</keyword>
<dbReference type="FunFam" id="1.10.340.30:FF:000004">
    <property type="entry name" value="DNA-3-methyladenine glycosylase II"/>
    <property type="match status" value="1"/>
</dbReference>
<evidence type="ECO:0000256" key="1">
    <source>
        <dbReference type="ARBA" id="ARBA00000086"/>
    </source>
</evidence>
<comment type="similarity">
    <text evidence="2">Belongs to the alkylbase DNA glycosidase AlkA family.</text>
</comment>
<dbReference type="GO" id="GO:0005737">
    <property type="term" value="C:cytoplasm"/>
    <property type="evidence" value="ECO:0007669"/>
    <property type="project" value="TreeGrafter"/>
</dbReference>
<evidence type="ECO:0000256" key="3">
    <source>
        <dbReference type="ARBA" id="ARBA00012000"/>
    </source>
</evidence>
<dbReference type="RefSeq" id="WP_170146917.1">
    <property type="nucleotide sequence ID" value="NZ_RAPK01000010.1"/>
</dbReference>
<dbReference type="InterPro" id="IPR011257">
    <property type="entry name" value="DNA_glycosylase"/>
</dbReference>
<dbReference type="GO" id="GO:0006285">
    <property type="term" value="P:base-excision repair, AP site formation"/>
    <property type="evidence" value="ECO:0007669"/>
    <property type="project" value="TreeGrafter"/>
</dbReference>
<keyword evidence="4" id="KW-0227">DNA damage</keyword>
<organism evidence="7 8">
    <name type="scientific">Sinobaca qinghaiensis</name>
    <dbReference type="NCBI Taxonomy" id="342944"/>
    <lineage>
        <taxon>Bacteria</taxon>
        <taxon>Bacillati</taxon>
        <taxon>Bacillota</taxon>
        <taxon>Bacilli</taxon>
        <taxon>Bacillales</taxon>
        <taxon>Sporolactobacillaceae</taxon>
        <taxon>Sinobaca</taxon>
    </lineage>
</organism>
<dbReference type="Gene3D" id="1.10.340.30">
    <property type="entry name" value="Hypothetical protein, domain 2"/>
    <property type="match status" value="1"/>
</dbReference>
<protein>
    <recommendedName>
        <fullName evidence="3">DNA-3-methyladenine glycosylase II</fullName>
        <ecNumber evidence="3">3.2.2.21</ecNumber>
    </recommendedName>
</protein>
<comment type="caution">
    <text evidence="7">The sequence shown here is derived from an EMBL/GenBank/DDBJ whole genome shotgun (WGS) entry which is preliminary data.</text>
</comment>
<reference evidence="7 8" key="1">
    <citation type="submission" date="2018-09" db="EMBL/GenBank/DDBJ databases">
        <title>Genomic Encyclopedia of Archaeal and Bacterial Type Strains, Phase II (KMG-II): from individual species to whole genera.</title>
        <authorList>
            <person name="Goeker M."/>
        </authorList>
    </citation>
    <scope>NUCLEOTIDE SEQUENCE [LARGE SCALE GENOMIC DNA]</scope>
    <source>
        <strain evidence="7 8">DSM 17008</strain>
    </source>
</reference>
<dbReference type="CDD" id="cd00056">
    <property type="entry name" value="ENDO3c"/>
    <property type="match status" value="1"/>
</dbReference>
<evidence type="ECO:0000256" key="2">
    <source>
        <dbReference type="ARBA" id="ARBA00010817"/>
    </source>
</evidence>
<evidence type="ECO:0000313" key="8">
    <source>
        <dbReference type="Proteomes" id="UP000285120"/>
    </source>
</evidence>
<dbReference type="InterPro" id="IPR003265">
    <property type="entry name" value="HhH-GPD_domain"/>
</dbReference>